<dbReference type="Gene3D" id="1.20.1290.10">
    <property type="entry name" value="AhpD-like"/>
    <property type="match status" value="1"/>
</dbReference>
<name>A0ABW3G2L8_9PSEU</name>
<dbReference type="InterPro" id="IPR003779">
    <property type="entry name" value="CMD-like"/>
</dbReference>
<gene>
    <name evidence="2" type="ORF">ACFQ16_25630</name>
</gene>
<dbReference type="PANTHER" id="PTHR34846:SF10">
    <property type="entry name" value="CYTOPLASMIC PROTEIN"/>
    <property type="match status" value="1"/>
</dbReference>
<accession>A0ABW3G2L8</accession>
<dbReference type="EMBL" id="JBHTIW010000029">
    <property type="protein sequence ID" value="MFD0923141.1"/>
    <property type="molecule type" value="Genomic_DNA"/>
</dbReference>
<dbReference type="NCBIfam" id="TIGR00778">
    <property type="entry name" value="ahpD_dom"/>
    <property type="match status" value="1"/>
</dbReference>
<evidence type="ECO:0000313" key="2">
    <source>
        <dbReference type="EMBL" id="MFD0923141.1"/>
    </source>
</evidence>
<evidence type="ECO:0000259" key="1">
    <source>
        <dbReference type="Pfam" id="PF02627"/>
    </source>
</evidence>
<keyword evidence="3" id="KW-1185">Reference proteome</keyword>
<dbReference type="PANTHER" id="PTHR34846">
    <property type="entry name" value="4-CARBOXYMUCONOLACTONE DECARBOXYLASE FAMILY PROTEIN (AFU_ORTHOLOGUE AFUA_6G11590)"/>
    <property type="match status" value="1"/>
</dbReference>
<proteinExistence type="predicted"/>
<evidence type="ECO:0000313" key="3">
    <source>
        <dbReference type="Proteomes" id="UP001597018"/>
    </source>
</evidence>
<dbReference type="Pfam" id="PF02627">
    <property type="entry name" value="CMD"/>
    <property type="match status" value="1"/>
</dbReference>
<dbReference type="InterPro" id="IPR029032">
    <property type="entry name" value="AhpD-like"/>
</dbReference>
<dbReference type="InterPro" id="IPR004675">
    <property type="entry name" value="AhpD_core"/>
</dbReference>
<dbReference type="RefSeq" id="WP_263247190.1">
    <property type="nucleotide sequence ID" value="NZ_BAABLT010000028.1"/>
</dbReference>
<organism evidence="2 3">
    <name type="scientific">Saccharopolyspora rosea</name>
    <dbReference type="NCBI Taxonomy" id="524884"/>
    <lineage>
        <taxon>Bacteria</taxon>
        <taxon>Bacillati</taxon>
        <taxon>Actinomycetota</taxon>
        <taxon>Actinomycetes</taxon>
        <taxon>Pseudonocardiales</taxon>
        <taxon>Pseudonocardiaceae</taxon>
        <taxon>Saccharopolyspora</taxon>
    </lineage>
</organism>
<sequence>MSETRFDLPRLTPSTFEALNQLTRQAEANARDSGVDAGLLELVRLRASQINGCGFCQSTHTRQALDEGESEQRLRALPNWPDSDLFTDRERAALRLAESITRLDGGVPDEDYLPAEQHFDEKQLVGLVWTVALINTYNRLAISMSSLN</sequence>
<reference evidence="3" key="1">
    <citation type="journal article" date="2019" name="Int. J. Syst. Evol. Microbiol.">
        <title>The Global Catalogue of Microorganisms (GCM) 10K type strain sequencing project: providing services to taxonomists for standard genome sequencing and annotation.</title>
        <authorList>
            <consortium name="The Broad Institute Genomics Platform"/>
            <consortium name="The Broad Institute Genome Sequencing Center for Infectious Disease"/>
            <person name="Wu L."/>
            <person name="Ma J."/>
        </authorList>
    </citation>
    <scope>NUCLEOTIDE SEQUENCE [LARGE SCALE GENOMIC DNA]</scope>
    <source>
        <strain evidence="3">CCUG 56401</strain>
    </source>
</reference>
<dbReference type="SUPFAM" id="SSF69118">
    <property type="entry name" value="AhpD-like"/>
    <property type="match status" value="1"/>
</dbReference>
<dbReference type="Proteomes" id="UP001597018">
    <property type="component" value="Unassembled WGS sequence"/>
</dbReference>
<comment type="caution">
    <text evidence="2">The sequence shown here is derived from an EMBL/GenBank/DDBJ whole genome shotgun (WGS) entry which is preliminary data.</text>
</comment>
<feature type="domain" description="Carboxymuconolactone decarboxylase-like" evidence="1">
    <location>
        <begin position="19"/>
        <end position="98"/>
    </location>
</feature>
<protein>
    <submittedName>
        <fullName evidence="2">Carboxymuconolactone decarboxylase family protein</fullName>
    </submittedName>
</protein>